<dbReference type="VEuPathDB" id="FungiDB:QG37_01828"/>
<sequence>MAFDGQQQVDEGNFDVMSSRRLNKNGRAIVAVVKLHTSRDVYIYLQNIFLALTSSLSVEVNIAQGVAPLLSGFGVVLTSIQGYLNINMNDN</sequence>
<accession>A0A0L0P3K6</accession>
<evidence type="ECO:0000313" key="2">
    <source>
        <dbReference type="Proteomes" id="UP000037122"/>
    </source>
</evidence>
<dbReference type="AlphaFoldDB" id="A0A0L0P3K6"/>
<proteinExistence type="predicted"/>
<gene>
    <name evidence="1" type="ORF">QG37_01828</name>
</gene>
<name>A0A0L0P3K6_CANAR</name>
<dbReference type="Proteomes" id="UP000037122">
    <property type="component" value="Unassembled WGS sequence"/>
</dbReference>
<evidence type="ECO:0000313" key="1">
    <source>
        <dbReference type="EMBL" id="KNE00957.1"/>
    </source>
</evidence>
<dbReference type="EMBL" id="LGST01000016">
    <property type="protein sequence ID" value="KNE00957.1"/>
    <property type="molecule type" value="Genomic_DNA"/>
</dbReference>
<protein>
    <submittedName>
        <fullName evidence="1">Uncharacterized protein</fullName>
    </submittedName>
</protein>
<organism evidence="1 2">
    <name type="scientific">Candidozyma auris</name>
    <name type="common">Yeast</name>
    <name type="synonym">Candida auris</name>
    <dbReference type="NCBI Taxonomy" id="498019"/>
    <lineage>
        <taxon>Eukaryota</taxon>
        <taxon>Fungi</taxon>
        <taxon>Dikarya</taxon>
        <taxon>Ascomycota</taxon>
        <taxon>Saccharomycotina</taxon>
        <taxon>Pichiomycetes</taxon>
        <taxon>Metschnikowiaceae</taxon>
        <taxon>Candidozyma</taxon>
    </lineage>
</organism>
<reference evidence="2" key="1">
    <citation type="journal article" date="2015" name="BMC Genomics">
        <title>Draft genome of a commonly misdiagnosed multidrug resistant pathogen Candida auris.</title>
        <authorList>
            <person name="Chatterjee S."/>
            <person name="Alampalli S.V."/>
            <person name="Nageshan R.K."/>
            <person name="Chettiar S.T."/>
            <person name="Joshi S."/>
            <person name="Tatu U.S."/>
        </authorList>
    </citation>
    <scope>NUCLEOTIDE SEQUENCE [LARGE SCALE GENOMIC DNA]</scope>
    <source>
        <strain evidence="2">6684</strain>
    </source>
</reference>
<comment type="caution">
    <text evidence="1">The sequence shown here is derived from an EMBL/GenBank/DDBJ whole genome shotgun (WGS) entry which is preliminary data.</text>
</comment>